<evidence type="ECO:0000259" key="1">
    <source>
        <dbReference type="Pfam" id="PF24551"/>
    </source>
</evidence>
<accession>A0ABY8VX15</accession>
<keyword evidence="4" id="KW-1185">Reference proteome</keyword>
<reference evidence="3 4" key="1">
    <citation type="journal article" date="2023" name="Microbiol. Resour. Announc.">
        <title>Complete Genome Sequence of Mycobacterium wuenschmanii, a novel Nontuberculous Mycobacterium Isolated from a captive population of Amazon Milk Frogs.</title>
        <authorList>
            <person name="Hicks J."/>
            <person name="Zeineldin M."/>
            <person name="Ward H."/>
            <person name="Wuenschmann A."/>
            <person name="Camp P."/>
            <person name="Farrell D."/>
            <person name="Lehman K."/>
            <person name="Thacker T."/>
            <person name="Cuthbert E."/>
        </authorList>
    </citation>
    <scope>NUCLEOTIDE SEQUENCE [LARGE SCALE GENOMIC DNA]</scope>
    <source>
        <strain evidence="3 4">Wuenschmanii</strain>
    </source>
</reference>
<dbReference type="Pfam" id="PF24551">
    <property type="entry name" value="SH3_Rv0428c"/>
    <property type="match status" value="1"/>
</dbReference>
<name>A0ABY8VX15_9MYCO</name>
<evidence type="ECO:0000313" key="4">
    <source>
        <dbReference type="Proteomes" id="UP001236585"/>
    </source>
</evidence>
<dbReference type="EMBL" id="CP126981">
    <property type="protein sequence ID" value="WIM87237.1"/>
    <property type="molecule type" value="Genomic_DNA"/>
</dbReference>
<feature type="domain" description="Histone acetyltransferase Rv0428c-like SH3" evidence="1">
    <location>
        <begin position="5"/>
        <end position="60"/>
    </location>
</feature>
<feature type="domain" description="Histone acetyltransferase Rv0428c-like C-terminal" evidence="2">
    <location>
        <begin position="70"/>
        <end position="164"/>
    </location>
</feature>
<dbReference type="InterPro" id="IPR056934">
    <property type="entry name" value="SH3_Rv0428c"/>
</dbReference>
<dbReference type="Proteomes" id="UP001236585">
    <property type="component" value="Chromosome"/>
</dbReference>
<evidence type="ECO:0000259" key="2">
    <source>
        <dbReference type="Pfam" id="PF24553"/>
    </source>
</evidence>
<proteinExistence type="predicted"/>
<dbReference type="RefSeq" id="WP_285186905.1">
    <property type="nucleotide sequence ID" value="NZ_CP126981.1"/>
</dbReference>
<organism evidence="3 4">
    <name type="scientific">Candidatus Mycobacterium wuenschmannii</name>
    <dbReference type="NCBI Taxonomy" id="3027808"/>
    <lineage>
        <taxon>Bacteria</taxon>
        <taxon>Bacillati</taxon>
        <taxon>Actinomycetota</taxon>
        <taxon>Actinomycetes</taxon>
        <taxon>Mycobacteriales</taxon>
        <taxon>Mycobacteriaceae</taxon>
        <taxon>Mycobacterium</taxon>
    </lineage>
</organism>
<dbReference type="InterPro" id="IPR056935">
    <property type="entry name" value="Rv0428c-like_C"/>
</dbReference>
<evidence type="ECO:0000313" key="3">
    <source>
        <dbReference type="EMBL" id="WIM87237.1"/>
    </source>
</evidence>
<gene>
    <name evidence="3" type="ORF">PT015_20660</name>
</gene>
<sequence>MVSWPERGTRVSVRYRRPAGSVPPLNDVIGHLLETTPLVRVQTKEGDVVGLDSDDVVALRVLSDKPVRASEIRTLEHADALACPDVEHEWIDGWLLRAGGDGSHRANSAVPLTMSATQSAIPQIALWYRRRDLVPRLFVPDRLLRLPDEGQHANRVMVRDVPAADSGGEAAPGQAWIADAPDGTRWVGLSADQSLTDGPLAWGASQGATRAYVRVREDNRAGAELARSLGFALHHHARYIVLT</sequence>
<protein>
    <submittedName>
        <fullName evidence="3">GNAT family N-acetyltransferase</fullName>
    </submittedName>
</protein>
<feature type="domain" description="Histone acetyltransferase Rv0428c-like C-terminal" evidence="2">
    <location>
        <begin position="169"/>
        <end position="240"/>
    </location>
</feature>
<dbReference type="Pfam" id="PF24553">
    <property type="entry name" value="Rv0428c_C"/>
    <property type="match status" value="2"/>
</dbReference>